<protein>
    <submittedName>
        <fullName evidence="1">Uncharacterized protein</fullName>
    </submittedName>
</protein>
<accession>A0A9P5X1N2</accession>
<organism evidence="1 2">
    <name type="scientific">Macrolepiota fuliginosa MF-IS2</name>
    <dbReference type="NCBI Taxonomy" id="1400762"/>
    <lineage>
        <taxon>Eukaryota</taxon>
        <taxon>Fungi</taxon>
        <taxon>Dikarya</taxon>
        <taxon>Basidiomycota</taxon>
        <taxon>Agaricomycotina</taxon>
        <taxon>Agaricomycetes</taxon>
        <taxon>Agaricomycetidae</taxon>
        <taxon>Agaricales</taxon>
        <taxon>Agaricineae</taxon>
        <taxon>Agaricaceae</taxon>
        <taxon>Macrolepiota</taxon>
    </lineage>
</organism>
<proteinExistence type="predicted"/>
<evidence type="ECO:0000313" key="1">
    <source>
        <dbReference type="EMBL" id="KAF9441806.1"/>
    </source>
</evidence>
<dbReference type="AlphaFoldDB" id="A0A9P5X1N2"/>
<evidence type="ECO:0000313" key="2">
    <source>
        <dbReference type="Proteomes" id="UP000807342"/>
    </source>
</evidence>
<name>A0A9P5X1N2_9AGAR</name>
<keyword evidence="2" id="KW-1185">Reference proteome</keyword>
<dbReference type="EMBL" id="MU151779">
    <property type="protein sequence ID" value="KAF9441806.1"/>
    <property type="molecule type" value="Genomic_DNA"/>
</dbReference>
<reference evidence="1" key="1">
    <citation type="submission" date="2020-11" db="EMBL/GenBank/DDBJ databases">
        <authorList>
            <consortium name="DOE Joint Genome Institute"/>
            <person name="Ahrendt S."/>
            <person name="Riley R."/>
            <person name="Andreopoulos W."/>
            <person name="Labutti K."/>
            <person name="Pangilinan J."/>
            <person name="Ruiz-Duenas F.J."/>
            <person name="Barrasa J.M."/>
            <person name="Sanchez-Garcia M."/>
            <person name="Camarero S."/>
            <person name="Miyauchi S."/>
            <person name="Serrano A."/>
            <person name="Linde D."/>
            <person name="Babiker R."/>
            <person name="Drula E."/>
            <person name="Ayuso-Fernandez I."/>
            <person name="Pacheco R."/>
            <person name="Padilla G."/>
            <person name="Ferreira P."/>
            <person name="Barriuso J."/>
            <person name="Kellner H."/>
            <person name="Castanera R."/>
            <person name="Alfaro M."/>
            <person name="Ramirez L."/>
            <person name="Pisabarro A.G."/>
            <person name="Kuo A."/>
            <person name="Tritt A."/>
            <person name="Lipzen A."/>
            <person name="He G."/>
            <person name="Yan M."/>
            <person name="Ng V."/>
            <person name="Cullen D."/>
            <person name="Martin F."/>
            <person name="Rosso M.-N."/>
            <person name="Henrissat B."/>
            <person name="Hibbett D."/>
            <person name="Martinez A.T."/>
            <person name="Grigoriev I.V."/>
        </authorList>
    </citation>
    <scope>NUCLEOTIDE SEQUENCE</scope>
    <source>
        <strain evidence="1">MF-IS2</strain>
    </source>
</reference>
<gene>
    <name evidence="1" type="ORF">P691DRAFT_790620</name>
</gene>
<sequence length="256" mass="27068">MGYEKPIHEPLGNGHVVSVVFSELKPVSHGHSSVSFFPSGCCIEGFPGVTILLFQVAQEPFEAVRVPAEVGRTAIMGSQHISAWLLVNVGLAGRIQMASSGVPLSRNESGCYWITFEEALRSRNEKKSFAVAKELDEMSAVYNLISDLEAPRGGLQLKKHVLEIVRAPAVSVSGFGDKDPRRAVVPLAAVDIPSSTIGGGAGKASKGPGTTSIDAAVPGAVLALSLCHSTPLARLLSVWPSQKSCIDDKYTCLVHP</sequence>
<dbReference type="Proteomes" id="UP000807342">
    <property type="component" value="Unassembled WGS sequence"/>
</dbReference>
<comment type="caution">
    <text evidence="1">The sequence shown here is derived from an EMBL/GenBank/DDBJ whole genome shotgun (WGS) entry which is preliminary data.</text>
</comment>